<dbReference type="EMBL" id="CP061799">
    <property type="protein sequence ID" value="QTA79195.1"/>
    <property type="molecule type" value="Genomic_DNA"/>
</dbReference>
<accession>A0A975B5K3</accession>
<dbReference type="AlphaFoldDB" id="A0A975B5K3"/>
<organism evidence="1 2">
    <name type="scientific">Desulfonema limicola</name>
    <dbReference type="NCBI Taxonomy" id="45656"/>
    <lineage>
        <taxon>Bacteria</taxon>
        <taxon>Pseudomonadati</taxon>
        <taxon>Thermodesulfobacteriota</taxon>
        <taxon>Desulfobacteria</taxon>
        <taxon>Desulfobacterales</taxon>
        <taxon>Desulfococcaceae</taxon>
        <taxon>Desulfonema</taxon>
    </lineage>
</organism>
<evidence type="ECO:0000313" key="1">
    <source>
        <dbReference type="EMBL" id="QTA79195.1"/>
    </source>
</evidence>
<sequence>MQVIRKIIDRKDIHTIIVPDDFGDKLEVIVLPFKTDKKKSAGNQNIL</sequence>
<keyword evidence="2" id="KW-1185">Reference proteome</keyword>
<protein>
    <submittedName>
        <fullName evidence="1">Uncharacterized protein</fullName>
    </submittedName>
</protein>
<proteinExistence type="predicted"/>
<dbReference type="KEGG" id="dli:dnl_14490"/>
<name>A0A975B5K3_9BACT</name>
<evidence type="ECO:0000313" key="2">
    <source>
        <dbReference type="Proteomes" id="UP000663720"/>
    </source>
</evidence>
<gene>
    <name evidence="1" type="ORF">dnl_14490</name>
</gene>
<dbReference type="Proteomes" id="UP000663720">
    <property type="component" value="Chromosome"/>
</dbReference>
<dbReference type="RefSeq" id="WP_207690967.1">
    <property type="nucleotide sequence ID" value="NZ_CP061799.1"/>
</dbReference>
<reference evidence="1" key="1">
    <citation type="journal article" date="2021" name="Microb. Physiol.">
        <title>Proteogenomic Insights into the Physiology of Marine, Sulfate-Reducing, Filamentous Desulfonema limicola and Desulfonema magnum.</title>
        <authorList>
            <person name="Schnaars V."/>
            <person name="Wohlbrand L."/>
            <person name="Scheve S."/>
            <person name="Hinrichs C."/>
            <person name="Reinhardt R."/>
            <person name="Rabus R."/>
        </authorList>
    </citation>
    <scope>NUCLEOTIDE SEQUENCE</scope>
    <source>
        <strain evidence="1">5ac10</strain>
    </source>
</reference>